<proteinExistence type="predicted"/>
<feature type="region of interest" description="Disordered" evidence="1">
    <location>
        <begin position="178"/>
        <end position="201"/>
    </location>
</feature>
<gene>
    <name evidence="2" type="ORF">F2Q69_00013133</name>
</gene>
<comment type="caution">
    <text evidence="2">The sequence shown here is derived from an EMBL/GenBank/DDBJ whole genome shotgun (WGS) entry which is preliminary data.</text>
</comment>
<evidence type="ECO:0000256" key="1">
    <source>
        <dbReference type="SAM" id="MobiDB-lite"/>
    </source>
</evidence>
<evidence type="ECO:0000313" key="3">
    <source>
        <dbReference type="Proteomes" id="UP000712600"/>
    </source>
</evidence>
<name>A0A8S9R140_BRACR</name>
<organism evidence="2 3">
    <name type="scientific">Brassica cretica</name>
    <name type="common">Mustard</name>
    <dbReference type="NCBI Taxonomy" id="69181"/>
    <lineage>
        <taxon>Eukaryota</taxon>
        <taxon>Viridiplantae</taxon>
        <taxon>Streptophyta</taxon>
        <taxon>Embryophyta</taxon>
        <taxon>Tracheophyta</taxon>
        <taxon>Spermatophyta</taxon>
        <taxon>Magnoliopsida</taxon>
        <taxon>eudicotyledons</taxon>
        <taxon>Gunneridae</taxon>
        <taxon>Pentapetalae</taxon>
        <taxon>rosids</taxon>
        <taxon>malvids</taxon>
        <taxon>Brassicales</taxon>
        <taxon>Brassicaceae</taxon>
        <taxon>Brassiceae</taxon>
        <taxon>Brassica</taxon>
    </lineage>
</organism>
<evidence type="ECO:0000313" key="2">
    <source>
        <dbReference type="EMBL" id="KAF3556060.1"/>
    </source>
</evidence>
<dbReference type="Proteomes" id="UP000712600">
    <property type="component" value="Unassembled WGS sequence"/>
</dbReference>
<sequence>MEQSAKKQSAALQDLDSGQTSGWQRASPKPRSIVAYLREAKCDLEENNLRVYKATSGFATPSSSQKNLRVYKATSEFINRRTLGFAASSGFRHNLRVYNKDLWVPRSTSGSEAKIYGSFSVNSLNATGRSTTRLRPGLKHPIYVLSLQQPIIAYLRRAENNADDILKIQERISKNISTPQGHRKGIAPSKQEVFSKTKATPARARLLQHNQAEKDLHDGLVFDANQS</sequence>
<protein>
    <submittedName>
        <fullName evidence="2">Uncharacterized protein</fullName>
    </submittedName>
</protein>
<dbReference type="AlphaFoldDB" id="A0A8S9R140"/>
<dbReference type="EMBL" id="QGKX02000996">
    <property type="protein sequence ID" value="KAF3556060.1"/>
    <property type="molecule type" value="Genomic_DNA"/>
</dbReference>
<feature type="compositionally biased region" description="Polar residues" evidence="1">
    <location>
        <begin position="1"/>
        <end position="24"/>
    </location>
</feature>
<reference evidence="2" key="1">
    <citation type="submission" date="2019-12" db="EMBL/GenBank/DDBJ databases">
        <title>Genome sequencing and annotation of Brassica cretica.</title>
        <authorList>
            <person name="Studholme D.J."/>
            <person name="Sarris P."/>
        </authorList>
    </citation>
    <scope>NUCLEOTIDE SEQUENCE</scope>
    <source>
        <strain evidence="2">PFS-109/04</strain>
        <tissue evidence="2">Leaf</tissue>
    </source>
</reference>
<feature type="region of interest" description="Disordered" evidence="1">
    <location>
        <begin position="1"/>
        <end position="28"/>
    </location>
</feature>
<accession>A0A8S9R140</accession>